<keyword evidence="3" id="KW-0176">Collagen</keyword>
<reference evidence="3" key="2">
    <citation type="submission" date="2020-02" db="EMBL/GenBank/DDBJ databases">
        <authorList>
            <person name="Littmann E."/>
            <person name="Sorbara M."/>
        </authorList>
    </citation>
    <scope>NUCLEOTIDE SEQUENCE</scope>
    <source>
        <strain evidence="3">MSK.17.11</strain>
        <strain evidence="2">MSK.17.38</strain>
    </source>
</reference>
<dbReference type="Proteomes" id="UP000528555">
    <property type="component" value="Unassembled WGS sequence"/>
</dbReference>
<keyword evidence="4" id="KW-1185">Reference proteome</keyword>
<name>A0A850HIV4_9FIRM</name>
<reference evidence="4 5" key="1">
    <citation type="journal article" date="2020" name="Cell Host Microbe">
        <title>Functional and Genomic Variation between Human-Derived Isolates of Lachnospiraceae Reveals Inter- and Intra-Species Diversity.</title>
        <authorList>
            <person name="Sorbara M.T."/>
            <person name="Littmann E.R."/>
            <person name="Fontana E."/>
            <person name="Moody T.U."/>
            <person name="Kohout C.E."/>
            <person name="Gjonbalaj M."/>
            <person name="Eaton V."/>
            <person name="Seok R."/>
            <person name="Leiner I.M."/>
            <person name="Pamer E.G."/>
        </authorList>
    </citation>
    <scope>NUCLEOTIDE SEQUENCE [LARGE SCALE GENOMIC DNA]</scope>
    <source>
        <strain evidence="3 4">MSK.17.11</strain>
        <strain evidence="2 5">MSK.17.38</strain>
    </source>
</reference>
<dbReference type="InterPro" id="IPR008160">
    <property type="entry name" value="Collagen"/>
</dbReference>
<dbReference type="Pfam" id="PF01391">
    <property type="entry name" value="Collagen"/>
    <property type="match status" value="1"/>
</dbReference>
<gene>
    <name evidence="3" type="ORF">G5A66_04430</name>
    <name evidence="2" type="ORF">G5A75_03770</name>
</gene>
<dbReference type="EMBL" id="JAAIUO010000002">
    <property type="protein sequence ID" value="NSK14004.1"/>
    <property type="molecule type" value="Genomic_DNA"/>
</dbReference>
<dbReference type="Proteomes" id="UP000701680">
    <property type="component" value="Unassembled WGS sequence"/>
</dbReference>
<dbReference type="AlphaFoldDB" id="A0A850HIV4"/>
<evidence type="ECO:0000313" key="5">
    <source>
        <dbReference type="Proteomes" id="UP000701680"/>
    </source>
</evidence>
<protein>
    <submittedName>
        <fullName evidence="3">Collagen-like protein</fullName>
    </submittedName>
</protein>
<evidence type="ECO:0000313" key="2">
    <source>
        <dbReference type="EMBL" id="NSK14004.1"/>
    </source>
</evidence>
<evidence type="ECO:0000256" key="1">
    <source>
        <dbReference type="SAM" id="MobiDB-lite"/>
    </source>
</evidence>
<accession>A0A850HIV4</accession>
<dbReference type="InterPro" id="IPR054500">
    <property type="entry name" value="Phage_fiber_rpt"/>
</dbReference>
<dbReference type="EMBL" id="JAAITX010000002">
    <property type="protein sequence ID" value="NVH57909.1"/>
    <property type="molecule type" value="Genomic_DNA"/>
</dbReference>
<feature type="region of interest" description="Disordered" evidence="1">
    <location>
        <begin position="16"/>
        <end position="66"/>
    </location>
</feature>
<evidence type="ECO:0000313" key="4">
    <source>
        <dbReference type="Proteomes" id="UP000528555"/>
    </source>
</evidence>
<organism evidence="3 4">
    <name type="scientific">Dorea phocaeensis</name>
    <dbReference type="NCBI Taxonomy" id="2040291"/>
    <lineage>
        <taxon>Bacteria</taxon>
        <taxon>Bacillati</taxon>
        <taxon>Bacillota</taxon>
        <taxon>Clostridia</taxon>
        <taxon>Lachnospirales</taxon>
        <taxon>Lachnospiraceae</taxon>
        <taxon>Dorea</taxon>
    </lineage>
</organism>
<sequence>MRRWIIVAVQEIDLGSVQGPQGERGPVGPQGPTGPVGPQGKQGEKGERGEQGPQGIPGEMAQAPSIGSNGNWFIGERDTGILADVSRALEKKVANDLTTTEAGYVLDARQGKALKEDLDALSGTLSVADSNKVMRIGKMRIKFGSWVTSGIGKDYVKLNDAAGLKQILELEENFNQNKFACFVMNGEGAANGLTCTGAQWWLNDGLYCYLSGNLASGNKIRINFIYLYFDDYTPISG</sequence>
<proteinExistence type="predicted"/>
<evidence type="ECO:0000313" key="3">
    <source>
        <dbReference type="EMBL" id="NVH57909.1"/>
    </source>
</evidence>
<dbReference type="Pfam" id="PF22337">
    <property type="entry name" value="Phage_fiber_rpt"/>
    <property type="match status" value="1"/>
</dbReference>
<comment type="caution">
    <text evidence="3">The sequence shown here is derived from an EMBL/GenBank/DDBJ whole genome shotgun (WGS) entry which is preliminary data.</text>
</comment>